<sequence>MSGSRLARLARVTHRAHASAPGSAAILRRSFRRRLGAAYAAVLPLLALATASPAFAETHRSDGDDPGSGIGVLQTIGVYIGIPLAVYLVVALLTFAPSTTRGPRYRPGAGWDADATWLGGPTGKHAAPDADTPRAQGSGGASGSW</sequence>
<feature type="transmembrane region" description="Helical" evidence="2">
    <location>
        <begin position="76"/>
        <end position="96"/>
    </location>
</feature>
<proteinExistence type="predicted"/>
<dbReference type="EMBL" id="RBWV01000012">
    <property type="protein sequence ID" value="RKS73811.1"/>
    <property type="molecule type" value="Genomic_DNA"/>
</dbReference>
<dbReference type="InParanoid" id="A0A420XNN4"/>
<feature type="region of interest" description="Disordered" evidence="1">
    <location>
        <begin position="120"/>
        <end position="145"/>
    </location>
</feature>
<evidence type="ECO:0000313" key="3">
    <source>
        <dbReference type="EMBL" id="RKS73811.1"/>
    </source>
</evidence>
<reference evidence="3 4" key="1">
    <citation type="submission" date="2018-10" db="EMBL/GenBank/DDBJ databases">
        <title>Genomic Encyclopedia of Archaeal and Bacterial Type Strains, Phase II (KMG-II): from individual species to whole genera.</title>
        <authorList>
            <person name="Goeker M."/>
        </authorList>
    </citation>
    <scope>NUCLEOTIDE SEQUENCE [LARGE SCALE GENOMIC DNA]</scope>
    <source>
        <strain evidence="3 4">RP-AC37</strain>
    </source>
</reference>
<keyword evidence="2" id="KW-1133">Transmembrane helix</keyword>
<protein>
    <submittedName>
        <fullName evidence="3">Uncharacterized protein</fullName>
    </submittedName>
</protein>
<evidence type="ECO:0000256" key="2">
    <source>
        <dbReference type="SAM" id="Phobius"/>
    </source>
</evidence>
<feature type="transmembrane region" description="Helical" evidence="2">
    <location>
        <begin position="37"/>
        <end position="56"/>
    </location>
</feature>
<keyword evidence="2" id="KW-0812">Transmembrane</keyword>
<organism evidence="3 4">
    <name type="scientific">Motilibacter peucedani</name>
    <dbReference type="NCBI Taxonomy" id="598650"/>
    <lineage>
        <taxon>Bacteria</taxon>
        <taxon>Bacillati</taxon>
        <taxon>Actinomycetota</taxon>
        <taxon>Actinomycetes</taxon>
        <taxon>Motilibacterales</taxon>
        <taxon>Motilibacteraceae</taxon>
        <taxon>Motilibacter</taxon>
    </lineage>
</organism>
<accession>A0A420XNN4</accession>
<dbReference type="AlphaFoldDB" id="A0A420XNN4"/>
<evidence type="ECO:0000313" key="4">
    <source>
        <dbReference type="Proteomes" id="UP000281955"/>
    </source>
</evidence>
<evidence type="ECO:0000256" key="1">
    <source>
        <dbReference type="SAM" id="MobiDB-lite"/>
    </source>
</evidence>
<name>A0A420XNN4_9ACTN</name>
<comment type="caution">
    <text evidence="3">The sequence shown here is derived from an EMBL/GenBank/DDBJ whole genome shotgun (WGS) entry which is preliminary data.</text>
</comment>
<keyword evidence="2" id="KW-0472">Membrane</keyword>
<keyword evidence="4" id="KW-1185">Reference proteome</keyword>
<gene>
    <name evidence="3" type="ORF">CLV35_2302</name>
</gene>
<dbReference type="Proteomes" id="UP000281955">
    <property type="component" value="Unassembled WGS sequence"/>
</dbReference>